<dbReference type="AlphaFoldDB" id="A0AAV4PVH1"/>
<dbReference type="EMBL" id="BPLR01005253">
    <property type="protein sequence ID" value="GIY01054.1"/>
    <property type="molecule type" value="Genomic_DNA"/>
</dbReference>
<reference evidence="2 3" key="1">
    <citation type="submission" date="2021-06" db="EMBL/GenBank/DDBJ databases">
        <title>Caerostris extrusa draft genome.</title>
        <authorList>
            <person name="Kono N."/>
            <person name="Arakawa K."/>
        </authorList>
    </citation>
    <scope>NUCLEOTIDE SEQUENCE [LARGE SCALE GENOMIC DNA]</scope>
</reference>
<evidence type="ECO:0000256" key="1">
    <source>
        <dbReference type="SAM" id="MobiDB-lite"/>
    </source>
</evidence>
<name>A0AAV4PVH1_CAEEX</name>
<comment type="caution">
    <text evidence="2">The sequence shown here is derived from an EMBL/GenBank/DDBJ whole genome shotgun (WGS) entry which is preliminary data.</text>
</comment>
<gene>
    <name evidence="2" type="ORF">CEXT_612691</name>
</gene>
<protein>
    <submittedName>
        <fullName evidence="2">Uncharacterized protein</fullName>
    </submittedName>
</protein>
<accession>A0AAV4PVH1</accession>
<evidence type="ECO:0000313" key="3">
    <source>
        <dbReference type="Proteomes" id="UP001054945"/>
    </source>
</evidence>
<feature type="region of interest" description="Disordered" evidence="1">
    <location>
        <begin position="80"/>
        <end position="118"/>
    </location>
</feature>
<proteinExistence type="predicted"/>
<evidence type="ECO:0000313" key="2">
    <source>
        <dbReference type="EMBL" id="GIY01054.1"/>
    </source>
</evidence>
<feature type="compositionally biased region" description="Polar residues" evidence="1">
    <location>
        <begin position="102"/>
        <end position="118"/>
    </location>
</feature>
<dbReference type="Proteomes" id="UP001054945">
    <property type="component" value="Unassembled WGS sequence"/>
</dbReference>
<organism evidence="2 3">
    <name type="scientific">Caerostris extrusa</name>
    <name type="common">Bark spider</name>
    <name type="synonym">Caerostris bankana</name>
    <dbReference type="NCBI Taxonomy" id="172846"/>
    <lineage>
        <taxon>Eukaryota</taxon>
        <taxon>Metazoa</taxon>
        <taxon>Ecdysozoa</taxon>
        <taxon>Arthropoda</taxon>
        <taxon>Chelicerata</taxon>
        <taxon>Arachnida</taxon>
        <taxon>Araneae</taxon>
        <taxon>Araneomorphae</taxon>
        <taxon>Entelegynae</taxon>
        <taxon>Araneoidea</taxon>
        <taxon>Araneidae</taxon>
        <taxon>Caerostris</taxon>
    </lineage>
</organism>
<sequence length="118" mass="13623">MVLAPINCRQDRRDKTMSFRHVQKKTSSGWERKKRNHVNAKNYLVENWCVALKLDETQLRKHFTKTSNDRKKKNALILLNNSKGCKSSPGGEIRSHLELKKTATNQQEECGTTSPNNK</sequence>
<keyword evidence="3" id="KW-1185">Reference proteome</keyword>